<keyword evidence="2" id="KW-1185">Reference proteome</keyword>
<accession>A0ABN9RW36</accession>
<comment type="caution">
    <text evidence="1">The sequence shown here is derived from an EMBL/GenBank/DDBJ whole genome shotgun (WGS) entry which is preliminary data.</text>
</comment>
<gene>
    <name evidence="1" type="ORF">PCOR1329_LOCUS23852</name>
</gene>
<evidence type="ECO:0000313" key="1">
    <source>
        <dbReference type="EMBL" id="CAK0822973.1"/>
    </source>
</evidence>
<reference evidence="1" key="1">
    <citation type="submission" date="2023-10" db="EMBL/GenBank/DDBJ databases">
        <authorList>
            <person name="Chen Y."/>
            <person name="Shah S."/>
            <person name="Dougan E. K."/>
            <person name="Thang M."/>
            <person name="Chan C."/>
        </authorList>
    </citation>
    <scope>NUCLEOTIDE SEQUENCE [LARGE SCALE GENOMIC DNA]</scope>
</reference>
<name>A0ABN9RW36_9DINO</name>
<dbReference type="Proteomes" id="UP001189429">
    <property type="component" value="Unassembled WGS sequence"/>
</dbReference>
<evidence type="ECO:0000313" key="2">
    <source>
        <dbReference type="Proteomes" id="UP001189429"/>
    </source>
</evidence>
<dbReference type="EMBL" id="CAUYUJ010008131">
    <property type="protein sequence ID" value="CAK0822973.1"/>
    <property type="molecule type" value="Genomic_DNA"/>
</dbReference>
<sequence length="138" mass="14635">MAPLVKCSCLACADKNVEAEDALCLNCICDGVCPPLPTLASADNSRFRCLSRQLSNSELALLRTDSATSTSLEIDRTTLPTSVSLSKVLDTVPKHLKASSASNNLHGEVVPDNKMPFKRCTSDCMVSTPLRSAHGAPS</sequence>
<protein>
    <submittedName>
        <fullName evidence="1">Uncharacterized protein</fullName>
    </submittedName>
</protein>
<organism evidence="1 2">
    <name type="scientific">Prorocentrum cordatum</name>
    <dbReference type="NCBI Taxonomy" id="2364126"/>
    <lineage>
        <taxon>Eukaryota</taxon>
        <taxon>Sar</taxon>
        <taxon>Alveolata</taxon>
        <taxon>Dinophyceae</taxon>
        <taxon>Prorocentrales</taxon>
        <taxon>Prorocentraceae</taxon>
        <taxon>Prorocentrum</taxon>
    </lineage>
</organism>
<proteinExistence type="predicted"/>